<evidence type="ECO:0000313" key="1">
    <source>
        <dbReference type="EMBL" id="QNO55462.1"/>
    </source>
</evidence>
<dbReference type="AlphaFoldDB" id="A0A7G9Z5C8"/>
<protein>
    <submittedName>
        <fullName evidence="1">Uncharacterized protein</fullName>
    </submittedName>
</protein>
<sequence>MRYTAMIEDSSYKPADSVDLRWVKLDYAIERVKKIISVYEHKASHF</sequence>
<dbReference type="EMBL" id="MT631615">
    <property type="protein sequence ID" value="QNO55462.1"/>
    <property type="molecule type" value="Genomic_DNA"/>
</dbReference>
<name>A0A7G9Z5C8_9EURY</name>
<accession>A0A7G9Z5C8</accession>
<proteinExistence type="predicted"/>
<organism evidence="1">
    <name type="scientific">Candidatus Methanophaga sp. ANME-1 ERB7</name>
    <dbReference type="NCBI Taxonomy" id="2759913"/>
    <lineage>
        <taxon>Archaea</taxon>
        <taxon>Methanobacteriati</taxon>
        <taxon>Methanobacteriota</taxon>
        <taxon>Stenosarchaea group</taxon>
        <taxon>Methanomicrobia</taxon>
        <taxon>Candidatus Methanophagales</taxon>
        <taxon>Candidatus Methanophagaceae</taxon>
        <taxon>Candidatus Methanophaga</taxon>
    </lineage>
</organism>
<reference evidence="1" key="1">
    <citation type="submission" date="2020-06" db="EMBL/GenBank/DDBJ databases">
        <title>Unique genomic features of the anaerobic methanotrophic archaea.</title>
        <authorList>
            <person name="Chadwick G.L."/>
            <person name="Skennerton C.T."/>
            <person name="Laso-Perez R."/>
            <person name="Leu A.O."/>
            <person name="Speth D.R."/>
            <person name="Yu H."/>
            <person name="Morgan-Lang C."/>
            <person name="Hatzenpichler R."/>
            <person name="Goudeau D."/>
            <person name="Malmstrom R."/>
            <person name="Brazelton W.J."/>
            <person name="Woyke T."/>
            <person name="Hallam S.J."/>
            <person name="Tyson G.W."/>
            <person name="Wegener G."/>
            <person name="Boetius A."/>
            <person name="Orphan V."/>
        </authorList>
    </citation>
    <scope>NUCLEOTIDE SEQUENCE</scope>
</reference>
<gene>
    <name evidence="1" type="ORF">DEIOECNE_00012</name>
</gene>